<dbReference type="EMBL" id="WWEQ01000017">
    <property type="protein sequence ID" value="MYM19467.1"/>
    <property type="molecule type" value="Genomic_DNA"/>
</dbReference>
<feature type="compositionally biased region" description="Basic and acidic residues" evidence="1">
    <location>
        <begin position="171"/>
        <end position="180"/>
    </location>
</feature>
<comment type="caution">
    <text evidence="4">The sequence shown here is derived from an EMBL/GenBank/DDBJ whole genome shotgun (WGS) entry which is preliminary data.</text>
</comment>
<keyword evidence="2" id="KW-1133">Transmembrane helix</keyword>
<feature type="compositionally biased region" description="Low complexity" evidence="1">
    <location>
        <begin position="155"/>
        <end position="169"/>
    </location>
</feature>
<evidence type="ECO:0000256" key="2">
    <source>
        <dbReference type="SAM" id="Phobius"/>
    </source>
</evidence>
<accession>A0A6N9H5T5</accession>
<dbReference type="Proteomes" id="UP000469215">
    <property type="component" value="Unassembled WGS sequence"/>
</dbReference>
<dbReference type="AlphaFoldDB" id="A0A6N9H5T5"/>
<evidence type="ECO:0000256" key="1">
    <source>
        <dbReference type="SAM" id="MobiDB-lite"/>
    </source>
</evidence>
<feature type="signal peptide" evidence="3">
    <location>
        <begin position="1"/>
        <end position="30"/>
    </location>
</feature>
<keyword evidence="2" id="KW-0812">Transmembrane</keyword>
<keyword evidence="2" id="KW-0472">Membrane</keyword>
<feature type="compositionally biased region" description="Basic and acidic residues" evidence="1">
    <location>
        <begin position="137"/>
        <end position="147"/>
    </location>
</feature>
<evidence type="ECO:0000256" key="3">
    <source>
        <dbReference type="SAM" id="SignalP"/>
    </source>
</evidence>
<feature type="region of interest" description="Disordered" evidence="1">
    <location>
        <begin position="128"/>
        <end position="181"/>
    </location>
</feature>
<reference evidence="4 5" key="1">
    <citation type="submission" date="2020-01" db="EMBL/GenBank/DDBJ databases">
        <authorList>
            <person name="Deng T."/>
        </authorList>
    </citation>
    <scope>NUCLEOTIDE SEQUENCE [LARGE SCALE GENOMIC DNA]</scope>
    <source>
        <strain evidence="4 5">5221</strain>
    </source>
</reference>
<name>A0A6N9H5T5_9MICO</name>
<organism evidence="4 5">
    <name type="scientific">Brevibacterium rongguiense</name>
    <dbReference type="NCBI Taxonomy" id="2695267"/>
    <lineage>
        <taxon>Bacteria</taxon>
        <taxon>Bacillati</taxon>
        <taxon>Actinomycetota</taxon>
        <taxon>Actinomycetes</taxon>
        <taxon>Micrococcales</taxon>
        <taxon>Brevibacteriaceae</taxon>
        <taxon>Brevibacterium</taxon>
    </lineage>
</organism>
<keyword evidence="5" id="KW-1185">Reference proteome</keyword>
<protein>
    <recommendedName>
        <fullName evidence="6">DNRLRE domain-containing protein</fullName>
    </recommendedName>
</protein>
<proteinExistence type="predicted"/>
<sequence length="614" mass="64067">MGLRRIRPWAAACAAGCALLLLGPTGTTLARWTAASPVGSADIGTGHLSATSTRVGYELQSMIPAGQRTALDTGTACTPAAGYQECRSFTPAQLADVALVPGDRIVIANEFTVSAAGDNLAADVTLDGEPAKAGLPPRDDCHLDAHPRRNGGHPAGARARQRSGQRPAGDLARRHDRDDPQAVAGGLRIEGLQPGRAVRQRHPGRMSPARPRRTPAVPAGRHTMSRRSWVVPATAVAILLLLCAAVLGSQGSTAAKWFARPGGDGASGTSDGFTISAADASTQRANNDPAGRVWNDTDFALVNDSRTLSRRVLIQSSTVSSRYAYPDKTLDPVFRAKITYNLAAQGKDCTDWTRTELWPIKGADSAAASGGKYTAPAGTAVTLAAGETRHVCVDFALALGSDNGAQRAEILKQLAGGGIKVQTAYKTEQQYSTTTGAESGTVPAYYRIGLPQPVPNAAKADASAVPGCVRDGSRSRLYWNWLGEWESSVSASTVSAVDHWELWTSANGQSFSKLTSNLYSYEGKLNGTNIPTGARSIGVDRAQMSGGTTASPVKRAFLVVGVLAGTNGGSPVRFAASKTWTLSWNGVNNGNLCAGTATVPDAVTGQPNMPGPTW</sequence>
<feature type="chain" id="PRO_5026681956" description="DNRLRE domain-containing protein" evidence="3">
    <location>
        <begin position="31"/>
        <end position="614"/>
    </location>
</feature>
<dbReference type="RefSeq" id="WP_160952901.1">
    <property type="nucleotide sequence ID" value="NZ_WWEQ01000017.1"/>
</dbReference>
<feature type="region of interest" description="Disordered" evidence="1">
    <location>
        <begin position="198"/>
        <end position="221"/>
    </location>
</feature>
<evidence type="ECO:0000313" key="5">
    <source>
        <dbReference type="Proteomes" id="UP000469215"/>
    </source>
</evidence>
<gene>
    <name evidence="4" type="ORF">GSY69_05660</name>
</gene>
<evidence type="ECO:0008006" key="6">
    <source>
        <dbReference type="Google" id="ProtNLM"/>
    </source>
</evidence>
<keyword evidence="3" id="KW-0732">Signal</keyword>
<evidence type="ECO:0000313" key="4">
    <source>
        <dbReference type="EMBL" id="MYM19467.1"/>
    </source>
</evidence>
<feature type="transmembrane region" description="Helical" evidence="2">
    <location>
        <begin position="229"/>
        <end position="248"/>
    </location>
</feature>